<comment type="caution">
    <text evidence="1">The sequence shown here is derived from an EMBL/GenBank/DDBJ whole genome shotgun (WGS) entry which is preliminary data.</text>
</comment>
<reference evidence="1" key="2">
    <citation type="journal article" date="2023" name="IMA Fungus">
        <title>Comparative genomic study of the Penicillium genus elucidates a diverse pangenome and 15 lateral gene transfer events.</title>
        <authorList>
            <person name="Petersen C."/>
            <person name="Sorensen T."/>
            <person name="Nielsen M.R."/>
            <person name="Sondergaard T.E."/>
            <person name="Sorensen J.L."/>
            <person name="Fitzpatrick D.A."/>
            <person name="Frisvad J.C."/>
            <person name="Nielsen K.L."/>
        </authorList>
    </citation>
    <scope>NUCLEOTIDE SEQUENCE</scope>
    <source>
        <strain evidence="1">IBT 16125</strain>
    </source>
</reference>
<reference evidence="1" key="1">
    <citation type="submission" date="2022-12" db="EMBL/GenBank/DDBJ databases">
        <authorList>
            <person name="Petersen C."/>
        </authorList>
    </citation>
    <scope>NUCLEOTIDE SEQUENCE</scope>
    <source>
        <strain evidence="1">IBT 16125</strain>
    </source>
</reference>
<dbReference type="Proteomes" id="UP001213681">
    <property type="component" value="Unassembled WGS sequence"/>
</dbReference>
<dbReference type="GeneID" id="81603433"/>
<dbReference type="AlphaFoldDB" id="A0AAD6BYM0"/>
<proteinExistence type="predicted"/>
<dbReference type="RefSeq" id="XP_056762039.1">
    <property type="nucleotide sequence ID" value="XM_056913190.1"/>
</dbReference>
<organism evidence="1 2">
    <name type="scientific">Penicillium daleae</name>
    <dbReference type="NCBI Taxonomy" id="63821"/>
    <lineage>
        <taxon>Eukaryota</taxon>
        <taxon>Fungi</taxon>
        <taxon>Dikarya</taxon>
        <taxon>Ascomycota</taxon>
        <taxon>Pezizomycotina</taxon>
        <taxon>Eurotiomycetes</taxon>
        <taxon>Eurotiomycetidae</taxon>
        <taxon>Eurotiales</taxon>
        <taxon>Aspergillaceae</taxon>
        <taxon>Penicillium</taxon>
    </lineage>
</organism>
<accession>A0AAD6BYM0</accession>
<dbReference type="EMBL" id="JAPVEA010000008">
    <property type="protein sequence ID" value="KAJ5438810.1"/>
    <property type="molecule type" value="Genomic_DNA"/>
</dbReference>
<dbReference type="InterPro" id="IPR025850">
    <property type="entry name" value="SUKH-3"/>
</dbReference>
<name>A0AAD6BYM0_9EURO</name>
<evidence type="ECO:0000313" key="2">
    <source>
        <dbReference type="Proteomes" id="UP001213681"/>
    </source>
</evidence>
<protein>
    <submittedName>
        <fullName evidence="1">SUKH-3 immunity protein</fullName>
    </submittedName>
</protein>
<gene>
    <name evidence="1" type="ORF">N7458_009808</name>
</gene>
<sequence>MDNYTAETERVLRDAGWIPGRGVDIGDLRTQMEEFGFIMSEAAERFLSEFFGLVFKYNGPGITRAREMFEFDPLLAEGEDDRFTEWSEEIGECLTPIGMLDRRWNLGISNINMRYQNLDALNGRQPAAYAFLPALKTPSPYNPPEATHKMNKLCALLSTHPNMSPNKEKDHLI</sequence>
<evidence type="ECO:0000313" key="1">
    <source>
        <dbReference type="EMBL" id="KAJ5438810.1"/>
    </source>
</evidence>
<dbReference type="Pfam" id="PF14433">
    <property type="entry name" value="SUKH-3"/>
    <property type="match status" value="1"/>
</dbReference>
<keyword evidence="2" id="KW-1185">Reference proteome</keyword>